<comment type="caution">
    <text evidence="1">The sequence shown here is derived from an EMBL/GenBank/DDBJ whole genome shotgun (WGS) entry which is preliminary data.</text>
</comment>
<name>A0A2T1N9R4_9FLAO</name>
<reference evidence="1 2" key="1">
    <citation type="submission" date="2018-03" db="EMBL/GenBank/DDBJ databases">
        <title>Mesoflavibacter sp. HG37 and Mesoflavibacter sp. HG96 sp.nov., two marine bacteria isolated from seawater of Western Pacific Ocean.</title>
        <authorList>
            <person name="Cheng H."/>
            <person name="Wu Y.-H."/>
            <person name="Guo L.-L."/>
            <person name="Xu X.-W."/>
        </authorList>
    </citation>
    <scope>NUCLEOTIDE SEQUENCE [LARGE SCALE GENOMIC DNA]</scope>
    <source>
        <strain evidence="1 2">KCTC 32269</strain>
    </source>
</reference>
<protein>
    <recommendedName>
        <fullName evidence="3">DUF922 domain-containing protein</fullName>
    </recommendedName>
</protein>
<dbReference type="Proteomes" id="UP000238426">
    <property type="component" value="Unassembled WGS sequence"/>
</dbReference>
<dbReference type="RefSeq" id="WP_106463756.1">
    <property type="nucleotide sequence ID" value="NZ_PXOQ01000009.1"/>
</dbReference>
<dbReference type="OrthoDB" id="5431540at2"/>
<gene>
    <name evidence="1" type="ORF">C7H52_10000</name>
</gene>
<keyword evidence="2" id="KW-1185">Reference proteome</keyword>
<evidence type="ECO:0000313" key="1">
    <source>
        <dbReference type="EMBL" id="PSG88616.1"/>
    </source>
</evidence>
<organism evidence="1 2">
    <name type="scientific">Aurantibacter aestuarii</name>
    <dbReference type="NCBI Taxonomy" id="1266046"/>
    <lineage>
        <taxon>Bacteria</taxon>
        <taxon>Pseudomonadati</taxon>
        <taxon>Bacteroidota</taxon>
        <taxon>Flavobacteriia</taxon>
        <taxon>Flavobacteriales</taxon>
        <taxon>Flavobacteriaceae</taxon>
        <taxon>Aurantibacter</taxon>
    </lineage>
</organism>
<evidence type="ECO:0008006" key="3">
    <source>
        <dbReference type="Google" id="ProtNLM"/>
    </source>
</evidence>
<accession>A0A2T1N9R4</accession>
<evidence type="ECO:0000313" key="2">
    <source>
        <dbReference type="Proteomes" id="UP000238426"/>
    </source>
</evidence>
<proteinExistence type="predicted"/>
<sequence length="178" mass="20747">MSLKAFFISIICFSLFQQDSEIIWRNDLALSWDNFNGRPDLNSTAAAVTASGISYNYSVSRVGDRVVGFDAMVISHFYPEKSWCKKDQINEHILRHEQFHFNITELHSRLLRKQLSLLKPNPELISQITTAYKTVNEDLAKFQNKYDEASDYSRNYEAQKKWELIVEEQLEALKDFAL</sequence>
<dbReference type="EMBL" id="PXOQ01000009">
    <property type="protein sequence ID" value="PSG88616.1"/>
    <property type="molecule type" value="Genomic_DNA"/>
</dbReference>
<dbReference type="AlphaFoldDB" id="A0A2T1N9R4"/>